<name>A0A2U1FQZ5_9PSEU</name>
<protein>
    <submittedName>
        <fullName evidence="1">Uncharacterized protein</fullName>
    </submittedName>
</protein>
<accession>A0A2U1FQZ5</accession>
<proteinExistence type="predicted"/>
<keyword evidence="2" id="KW-1185">Reference proteome</keyword>
<dbReference type="Proteomes" id="UP000245639">
    <property type="component" value="Unassembled WGS sequence"/>
</dbReference>
<sequence>MSEEREPDIEFRSTVRGRRLRFEAVPDVRVDLTGDQDDASRSGSERENLPDRVRRHVTYTDVRVDHATLSWLDPPDA</sequence>
<dbReference type="AlphaFoldDB" id="A0A2U1FQZ5"/>
<organism evidence="1 2">
    <name type="scientific">Actinomycetospora cinnamomea</name>
    <dbReference type="NCBI Taxonomy" id="663609"/>
    <lineage>
        <taxon>Bacteria</taxon>
        <taxon>Bacillati</taxon>
        <taxon>Actinomycetota</taxon>
        <taxon>Actinomycetes</taxon>
        <taxon>Pseudonocardiales</taxon>
        <taxon>Pseudonocardiaceae</taxon>
        <taxon>Actinomycetospora</taxon>
    </lineage>
</organism>
<comment type="caution">
    <text evidence="1">The sequence shown here is derived from an EMBL/GenBank/DDBJ whole genome shotgun (WGS) entry which is preliminary data.</text>
</comment>
<gene>
    <name evidence="1" type="ORF">C8D89_101397</name>
</gene>
<reference evidence="1 2" key="1">
    <citation type="submission" date="2018-04" db="EMBL/GenBank/DDBJ databases">
        <title>Genomic Encyclopedia of Type Strains, Phase IV (KMG-IV): sequencing the most valuable type-strain genomes for metagenomic binning, comparative biology and taxonomic classification.</title>
        <authorList>
            <person name="Goeker M."/>
        </authorList>
    </citation>
    <scope>NUCLEOTIDE SEQUENCE [LARGE SCALE GENOMIC DNA]</scope>
    <source>
        <strain evidence="1 2">DSM 45771</strain>
    </source>
</reference>
<evidence type="ECO:0000313" key="2">
    <source>
        <dbReference type="Proteomes" id="UP000245639"/>
    </source>
</evidence>
<evidence type="ECO:0000313" key="1">
    <source>
        <dbReference type="EMBL" id="PVZ14532.1"/>
    </source>
</evidence>
<dbReference type="RefSeq" id="WP_116706366.1">
    <property type="nucleotide sequence ID" value="NZ_QEKW01000001.1"/>
</dbReference>
<dbReference type="EMBL" id="QEKW01000001">
    <property type="protein sequence ID" value="PVZ14532.1"/>
    <property type="molecule type" value="Genomic_DNA"/>
</dbReference>
<dbReference type="OrthoDB" id="3431870at2"/>